<reference evidence="1" key="1">
    <citation type="submission" date="2021-06" db="EMBL/GenBank/DDBJ databases">
        <authorList>
            <person name="Kallberg Y."/>
            <person name="Tangrot J."/>
            <person name="Rosling A."/>
        </authorList>
    </citation>
    <scope>NUCLEOTIDE SEQUENCE</scope>
    <source>
        <strain evidence="1">28 12/20/2015</strain>
    </source>
</reference>
<dbReference type="Proteomes" id="UP000789366">
    <property type="component" value="Unassembled WGS sequence"/>
</dbReference>
<feature type="non-terminal residue" evidence="1">
    <location>
        <position position="86"/>
    </location>
</feature>
<sequence length="86" mass="9920">MEICFQATQQIFQNQEVNIDNLNISTENKEQLKALVKIKKGEPIDVDKLNIDEESKKELKEIQKQIPSSPSINKSQQRSQNTSDYV</sequence>
<comment type="caution">
    <text evidence="1">The sequence shown here is derived from an EMBL/GenBank/DDBJ whole genome shotgun (WGS) entry which is preliminary data.</text>
</comment>
<accession>A0ACA9R6H7</accession>
<dbReference type="EMBL" id="CAJVPW010059344">
    <property type="protein sequence ID" value="CAG8779406.1"/>
    <property type="molecule type" value="Genomic_DNA"/>
</dbReference>
<protein>
    <submittedName>
        <fullName evidence="1">17669_t:CDS:1</fullName>
    </submittedName>
</protein>
<evidence type="ECO:0000313" key="2">
    <source>
        <dbReference type="Proteomes" id="UP000789366"/>
    </source>
</evidence>
<gene>
    <name evidence="1" type="ORF">SPELUC_LOCUS16300</name>
</gene>
<proteinExistence type="predicted"/>
<keyword evidence="2" id="KW-1185">Reference proteome</keyword>
<evidence type="ECO:0000313" key="1">
    <source>
        <dbReference type="EMBL" id="CAG8779406.1"/>
    </source>
</evidence>
<name>A0ACA9R6H7_9GLOM</name>
<organism evidence="1 2">
    <name type="scientific">Cetraspora pellucida</name>
    <dbReference type="NCBI Taxonomy" id="1433469"/>
    <lineage>
        <taxon>Eukaryota</taxon>
        <taxon>Fungi</taxon>
        <taxon>Fungi incertae sedis</taxon>
        <taxon>Mucoromycota</taxon>
        <taxon>Glomeromycotina</taxon>
        <taxon>Glomeromycetes</taxon>
        <taxon>Diversisporales</taxon>
        <taxon>Gigasporaceae</taxon>
        <taxon>Cetraspora</taxon>
    </lineage>
</organism>